<evidence type="ECO:0000256" key="1">
    <source>
        <dbReference type="SAM" id="Phobius"/>
    </source>
</evidence>
<dbReference type="STRING" id="154621.RV11_GL001209"/>
<comment type="caution">
    <text evidence="2">The sequence shown here is derived from an EMBL/GenBank/DDBJ whole genome shotgun (WGS) entry which is preliminary data.</text>
</comment>
<dbReference type="AlphaFoldDB" id="R3WWB4"/>
<protein>
    <recommendedName>
        <fullName evidence="4">Glycosyl hydrolase family 8</fullName>
    </recommendedName>
</protein>
<organism evidence="2 3">
    <name type="scientific">Enterococcus phoeniculicola ATCC BAA-412</name>
    <dbReference type="NCBI Taxonomy" id="1158610"/>
    <lineage>
        <taxon>Bacteria</taxon>
        <taxon>Bacillati</taxon>
        <taxon>Bacillota</taxon>
        <taxon>Bacilli</taxon>
        <taxon>Lactobacillales</taxon>
        <taxon>Enterococcaceae</taxon>
        <taxon>Enterococcus</taxon>
    </lineage>
</organism>
<feature type="transmembrane region" description="Helical" evidence="1">
    <location>
        <begin position="5"/>
        <end position="23"/>
    </location>
</feature>
<gene>
    <name evidence="2" type="ORF">UC3_00870</name>
</gene>
<accession>R3WWB4</accession>
<dbReference type="Gene3D" id="1.50.10.10">
    <property type="match status" value="1"/>
</dbReference>
<evidence type="ECO:0000313" key="2">
    <source>
        <dbReference type="EMBL" id="EOL46065.1"/>
    </source>
</evidence>
<dbReference type="RefSeq" id="WP_010767543.1">
    <property type="nucleotide sequence ID" value="NZ_ASWE01000002.1"/>
</dbReference>
<dbReference type="InterPro" id="IPR012341">
    <property type="entry name" value="6hp_glycosidase-like_sf"/>
</dbReference>
<keyword evidence="3" id="KW-1185">Reference proteome</keyword>
<dbReference type="GO" id="GO:0005975">
    <property type="term" value="P:carbohydrate metabolic process"/>
    <property type="evidence" value="ECO:0007669"/>
    <property type="project" value="InterPro"/>
</dbReference>
<dbReference type="PATRIC" id="fig|1158610.3.peg.849"/>
<proteinExistence type="predicted"/>
<keyword evidence="1" id="KW-0472">Membrane</keyword>
<dbReference type="SUPFAM" id="SSF48208">
    <property type="entry name" value="Six-hairpin glycosidases"/>
    <property type="match status" value="1"/>
</dbReference>
<keyword evidence="1" id="KW-0812">Transmembrane</keyword>
<dbReference type="InterPro" id="IPR008928">
    <property type="entry name" value="6-hairpin_glycosidase_sf"/>
</dbReference>
<reference evidence="2 3" key="1">
    <citation type="submission" date="2013-02" db="EMBL/GenBank/DDBJ databases">
        <title>The Genome Sequence of Enterococcus phoeniculicola BAA-412.</title>
        <authorList>
            <consortium name="The Broad Institute Genome Sequencing Platform"/>
            <consortium name="The Broad Institute Genome Sequencing Center for Infectious Disease"/>
            <person name="Earl A.M."/>
            <person name="Gilmore M.S."/>
            <person name="Lebreton F."/>
            <person name="Walker B."/>
            <person name="Young S.K."/>
            <person name="Zeng Q."/>
            <person name="Gargeya S."/>
            <person name="Fitzgerald M."/>
            <person name="Haas B."/>
            <person name="Abouelleil A."/>
            <person name="Alvarado L."/>
            <person name="Arachchi H.M."/>
            <person name="Berlin A.M."/>
            <person name="Chapman S.B."/>
            <person name="Dewar J."/>
            <person name="Goldberg J."/>
            <person name="Griggs A."/>
            <person name="Gujja S."/>
            <person name="Hansen M."/>
            <person name="Howarth C."/>
            <person name="Imamovic A."/>
            <person name="Larimer J."/>
            <person name="McCowan C."/>
            <person name="Murphy C."/>
            <person name="Neiman D."/>
            <person name="Pearson M."/>
            <person name="Priest M."/>
            <person name="Roberts A."/>
            <person name="Saif S."/>
            <person name="Shea T."/>
            <person name="Sisk P."/>
            <person name="Sykes S."/>
            <person name="Wortman J."/>
            <person name="Nusbaum C."/>
            <person name="Birren B."/>
        </authorList>
    </citation>
    <scope>NUCLEOTIDE SEQUENCE [LARGE SCALE GENOMIC DNA]</scope>
    <source>
        <strain evidence="2 3">ATCC BAA-412</strain>
    </source>
</reference>
<dbReference type="eggNOG" id="COG3405">
    <property type="taxonomic scope" value="Bacteria"/>
</dbReference>
<name>R3WWB4_9ENTE</name>
<keyword evidence="1" id="KW-1133">Transmembrane helix</keyword>
<dbReference type="OrthoDB" id="1779554at2"/>
<dbReference type="Proteomes" id="UP000013785">
    <property type="component" value="Unassembled WGS sequence"/>
</dbReference>
<dbReference type="HOGENOM" id="CLU_062608_1_0_9"/>
<evidence type="ECO:0008006" key="4">
    <source>
        <dbReference type="Google" id="ProtNLM"/>
    </source>
</evidence>
<evidence type="ECO:0000313" key="3">
    <source>
        <dbReference type="Proteomes" id="UP000013785"/>
    </source>
</evidence>
<sequence length="389" mass="44509">MKKFILMFTSLIIIGAGVYFFFFRNKETDIQVAHVSEEVRAQFTDSKEAFVANESFHVEGVEERKELLDSFIKDQLIDDGAIITNFLPDTSQKEQATGHDLLSESAGYYLSHLALADTKEHFDSFYKNTKKLFYDGTQFSYRIGEDGKRYDVNASLDDLRIFRSLIIAGGTFDTDDYDKDLKNFSSKFIEHSTNNGLMVDFYDEKQDEKAADISLFYLDFKTLGYIYELNDIKPEALQYLLNIVEGGYLSDQFPLYQQKYNYEKKEYRNSGTINILESLTTIRYLAELGVAKQESIEFVKDNVIKGTLFNSYDLKGNPVDTNQSAASYALAALIGLFVEDDELYEQSIQVLKKFQITDKTSPIYGGIGDPQSLEVYSYNNLTTLIAFDF</sequence>
<dbReference type="EMBL" id="AJAT01000011">
    <property type="protein sequence ID" value="EOL46065.1"/>
    <property type="molecule type" value="Genomic_DNA"/>
</dbReference>